<dbReference type="Gene3D" id="1.20.1050.10">
    <property type="match status" value="1"/>
</dbReference>
<proteinExistence type="predicted"/>
<dbReference type="PROSITE" id="PS50404">
    <property type="entry name" value="GST_NTER"/>
    <property type="match status" value="1"/>
</dbReference>
<dbReference type="SUPFAM" id="SSF52833">
    <property type="entry name" value="Thioredoxin-like"/>
    <property type="match status" value="1"/>
</dbReference>
<keyword evidence="7" id="KW-1185">Reference proteome</keyword>
<dbReference type="PANTHER" id="PTHR43900">
    <property type="entry name" value="GLUTATHIONE S-TRANSFERASE RHO"/>
    <property type="match status" value="1"/>
</dbReference>
<feature type="domain" description="GST N-terminal" evidence="4">
    <location>
        <begin position="1"/>
        <end position="82"/>
    </location>
</feature>
<evidence type="ECO:0000259" key="5">
    <source>
        <dbReference type="PROSITE" id="PS50405"/>
    </source>
</evidence>
<evidence type="ECO:0000259" key="4">
    <source>
        <dbReference type="PROSITE" id="PS50404"/>
    </source>
</evidence>
<reference evidence="6 7" key="1">
    <citation type="journal article" date="2015" name="Fungal Genet. Biol.">
        <title>Evolution of novel wood decay mechanisms in Agaricales revealed by the genome sequences of Fistulina hepatica and Cylindrobasidium torrendii.</title>
        <authorList>
            <person name="Floudas D."/>
            <person name="Held B.W."/>
            <person name="Riley R."/>
            <person name="Nagy L.G."/>
            <person name="Koehler G."/>
            <person name="Ransdell A.S."/>
            <person name="Younus H."/>
            <person name="Chow J."/>
            <person name="Chiniquy J."/>
            <person name="Lipzen A."/>
            <person name="Tritt A."/>
            <person name="Sun H."/>
            <person name="Haridas S."/>
            <person name="LaButti K."/>
            <person name="Ohm R.A."/>
            <person name="Kues U."/>
            <person name="Blanchette R.A."/>
            <person name="Grigoriev I.V."/>
            <person name="Minto R.E."/>
            <person name="Hibbett D.S."/>
        </authorList>
    </citation>
    <scope>NUCLEOTIDE SEQUENCE [LARGE SCALE GENOMIC DNA]</scope>
    <source>
        <strain evidence="6 7">ATCC 64428</strain>
    </source>
</reference>
<organism evidence="6 7">
    <name type="scientific">Fistulina hepatica ATCC 64428</name>
    <dbReference type="NCBI Taxonomy" id="1128425"/>
    <lineage>
        <taxon>Eukaryota</taxon>
        <taxon>Fungi</taxon>
        <taxon>Dikarya</taxon>
        <taxon>Basidiomycota</taxon>
        <taxon>Agaricomycotina</taxon>
        <taxon>Agaricomycetes</taxon>
        <taxon>Agaricomycetidae</taxon>
        <taxon>Agaricales</taxon>
        <taxon>Fistulinaceae</taxon>
        <taxon>Fistulina</taxon>
    </lineage>
</organism>
<dbReference type="GO" id="GO:0004364">
    <property type="term" value="F:glutathione transferase activity"/>
    <property type="evidence" value="ECO:0007669"/>
    <property type="project" value="UniProtKB-EC"/>
</dbReference>
<dbReference type="SFLD" id="SFLDS00019">
    <property type="entry name" value="Glutathione_Transferase_(cytos"/>
    <property type="match status" value="1"/>
</dbReference>
<dbReference type="EC" id="2.5.1.18" evidence="1"/>
<dbReference type="GO" id="GO:0043295">
    <property type="term" value="F:glutathione binding"/>
    <property type="evidence" value="ECO:0007669"/>
    <property type="project" value="TreeGrafter"/>
</dbReference>
<sequence>MVLKLYGSVGTPSTKRVAIVLHEKQIPYELVKMDYSLQEHRADVYLEKNPFGLMPYLDDDGYIIYESRAICRYLEMRYTSQGVTLIPTEVQAHGQFEEAASIELCHFDQYASPIFRSILGLETYDEDHISKMIKMLNTTLDIYEKILGKQKYLAGEEITLADLFHLPLGAPLTAVLCDLMTARPNVARWWADLTLRKSWKAVKDGTPRSLSSV</sequence>
<evidence type="ECO:0000256" key="2">
    <source>
        <dbReference type="ARBA" id="ARBA00022679"/>
    </source>
</evidence>
<keyword evidence="2 6" id="KW-0808">Transferase</keyword>
<protein>
    <recommendedName>
        <fullName evidence="1">glutathione transferase</fullName>
        <ecNumber evidence="1">2.5.1.18</ecNumber>
    </recommendedName>
</protein>
<dbReference type="GO" id="GO:0006749">
    <property type="term" value="P:glutathione metabolic process"/>
    <property type="evidence" value="ECO:0007669"/>
    <property type="project" value="TreeGrafter"/>
</dbReference>
<dbReference type="InterPro" id="IPR036249">
    <property type="entry name" value="Thioredoxin-like_sf"/>
</dbReference>
<evidence type="ECO:0000256" key="1">
    <source>
        <dbReference type="ARBA" id="ARBA00012452"/>
    </source>
</evidence>
<dbReference type="AlphaFoldDB" id="A0A0D7A8B0"/>
<dbReference type="Pfam" id="PF13417">
    <property type="entry name" value="GST_N_3"/>
    <property type="match status" value="1"/>
</dbReference>
<dbReference type="InterPro" id="IPR004046">
    <property type="entry name" value="GST_C"/>
</dbReference>
<evidence type="ECO:0000313" key="6">
    <source>
        <dbReference type="EMBL" id="KIY46614.1"/>
    </source>
</evidence>
<feature type="domain" description="GST C-terminal" evidence="5">
    <location>
        <begin position="89"/>
        <end position="213"/>
    </location>
</feature>
<dbReference type="SUPFAM" id="SSF47616">
    <property type="entry name" value="GST C-terminal domain-like"/>
    <property type="match status" value="1"/>
</dbReference>
<dbReference type="InterPro" id="IPR040079">
    <property type="entry name" value="Glutathione_S-Trfase"/>
</dbReference>
<dbReference type="FunFam" id="3.40.30.10:FF:000016">
    <property type="entry name" value="Glutathione S-transferase F2"/>
    <property type="match status" value="1"/>
</dbReference>
<dbReference type="EMBL" id="KN882026">
    <property type="protein sequence ID" value="KIY46614.1"/>
    <property type="molecule type" value="Genomic_DNA"/>
</dbReference>
<dbReference type="InterPro" id="IPR036282">
    <property type="entry name" value="Glutathione-S-Trfase_C_sf"/>
</dbReference>
<dbReference type="OrthoDB" id="249703at2759"/>
<dbReference type="GO" id="GO:0005737">
    <property type="term" value="C:cytoplasm"/>
    <property type="evidence" value="ECO:0007669"/>
    <property type="project" value="TreeGrafter"/>
</dbReference>
<dbReference type="PANTHER" id="PTHR43900:SF3">
    <property type="entry name" value="GLUTATHIONE S-TRANSFERASE RHO"/>
    <property type="match status" value="1"/>
</dbReference>
<comment type="catalytic activity">
    <reaction evidence="3">
        <text>RX + glutathione = an S-substituted glutathione + a halide anion + H(+)</text>
        <dbReference type="Rhea" id="RHEA:16437"/>
        <dbReference type="ChEBI" id="CHEBI:15378"/>
        <dbReference type="ChEBI" id="CHEBI:16042"/>
        <dbReference type="ChEBI" id="CHEBI:17792"/>
        <dbReference type="ChEBI" id="CHEBI:57925"/>
        <dbReference type="ChEBI" id="CHEBI:90779"/>
        <dbReference type="EC" id="2.5.1.18"/>
    </reaction>
</comment>
<accession>A0A0D7A8B0</accession>
<dbReference type="Proteomes" id="UP000054144">
    <property type="component" value="Unassembled WGS sequence"/>
</dbReference>
<dbReference type="InterPro" id="IPR004045">
    <property type="entry name" value="Glutathione_S-Trfase_N"/>
</dbReference>
<dbReference type="Pfam" id="PF00043">
    <property type="entry name" value="GST_C"/>
    <property type="match status" value="1"/>
</dbReference>
<name>A0A0D7A8B0_9AGAR</name>
<dbReference type="SFLD" id="SFLDG00358">
    <property type="entry name" value="Main_(cytGST)"/>
    <property type="match status" value="1"/>
</dbReference>
<gene>
    <name evidence="6" type="ORF">FISHEDRAFT_46948</name>
</gene>
<evidence type="ECO:0000313" key="7">
    <source>
        <dbReference type="Proteomes" id="UP000054144"/>
    </source>
</evidence>
<dbReference type="Gene3D" id="3.40.30.10">
    <property type="entry name" value="Glutaredoxin"/>
    <property type="match status" value="1"/>
</dbReference>
<dbReference type="InterPro" id="IPR010987">
    <property type="entry name" value="Glutathione-S-Trfase_C-like"/>
</dbReference>
<evidence type="ECO:0000256" key="3">
    <source>
        <dbReference type="ARBA" id="ARBA00047960"/>
    </source>
</evidence>
<dbReference type="PROSITE" id="PS50405">
    <property type="entry name" value="GST_CTER"/>
    <property type="match status" value="1"/>
</dbReference>